<dbReference type="InterPro" id="IPR011766">
    <property type="entry name" value="TPP_enzyme_TPP-bd"/>
</dbReference>
<evidence type="ECO:0000313" key="7">
    <source>
        <dbReference type="EMBL" id="AMG75864.1"/>
    </source>
</evidence>
<dbReference type="CDD" id="cd00568">
    <property type="entry name" value="TPP_enzymes"/>
    <property type="match status" value="1"/>
</dbReference>
<feature type="domain" description="Thiamine pyrophosphate enzyme central" evidence="4">
    <location>
        <begin position="203"/>
        <end position="338"/>
    </location>
</feature>
<dbReference type="SUPFAM" id="SSF52467">
    <property type="entry name" value="DHS-like NAD/FAD-binding domain"/>
    <property type="match status" value="1"/>
</dbReference>
<evidence type="ECO:0000259" key="5">
    <source>
        <dbReference type="Pfam" id="PF02775"/>
    </source>
</evidence>
<evidence type="ECO:0000259" key="4">
    <source>
        <dbReference type="Pfam" id="PF00205"/>
    </source>
</evidence>
<comment type="similarity">
    <text evidence="1 3">Belongs to the TPP enzyme family.</text>
</comment>
<dbReference type="PANTHER" id="PTHR18968">
    <property type="entry name" value="THIAMINE PYROPHOSPHATE ENZYMES"/>
    <property type="match status" value="1"/>
</dbReference>
<evidence type="ECO:0000313" key="8">
    <source>
        <dbReference type="Proteomes" id="UP000058599"/>
    </source>
</evidence>
<dbReference type="InterPro" id="IPR029035">
    <property type="entry name" value="DHS-like_NAD/FAD-binding_dom"/>
</dbReference>
<dbReference type="CDD" id="cd07035">
    <property type="entry name" value="TPP_PYR_POX_like"/>
    <property type="match status" value="1"/>
</dbReference>
<dbReference type="GO" id="GO:0003984">
    <property type="term" value="F:acetolactate synthase activity"/>
    <property type="evidence" value="ECO:0007669"/>
    <property type="project" value="UniProtKB-EC"/>
</dbReference>
<dbReference type="Proteomes" id="UP000058599">
    <property type="component" value="Chromosome"/>
</dbReference>
<dbReference type="EMBL" id="CP012199">
    <property type="protein sequence ID" value="AMG75864.1"/>
    <property type="molecule type" value="Genomic_DNA"/>
</dbReference>
<feature type="domain" description="Thiamine pyrophosphate enzyme TPP-binding" evidence="5">
    <location>
        <begin position="397"/>
        <end position="542"/>
    </location>
</feature>
<keyword evidence="2 3" id="KW-0786">Thiamine pyrophosphate</keyword>
<dbReference type="SUPFAM" id="SSF52518">
    <property type="entry name" value="Thiamin diphosphate-binding fold (THDP-binding)"/>
    <property type="match status" value="2"/>
</dbReference>
<evidence type="ECO:0000259" key="6">
    <source>
        <dbReference type="Pfam" id="PF02776"/>
    </source>
</evidence>
<keyword evidence="8" id="KW-1185">Reference proteome</keyword>
<dbReference type="AlphaFoldDB" id="A0AA86L446"/>
<dbReference type="InterPro" id="IPR012001">
    <property type="entry name" value="Thiamin_PyroP_enz_TPP-bd_dom"/>
</dbReference>
<evidence type="ECO:0000256" key="1">
    <source>
        <dbReference type="ARBA" id="ARBA00007812"/>
    </source>
</evidence>
<evidence type="ECO:0000256" key="2">
    <source>
        <dbReference type="ARBA" id="ARBA00023052"/>
    </source>
</evidence>
<gene>
    <name evidence="7" type="ORF">SGRAN_3522</name>
</gene>
<dbReference type="PANTHER" id="PTHR18968:SF13">
    <property type="entry name" value="ACETOLACTATE SYNTHASE CATALYTIC SUBUNIT, MITOCHONDRIAL"/>
    <property type="match status" value="1"/>
</dbReference>
<dbReference type="Pfam" id="PF02776">
    <property type="entry name" value="TPP_enzyme_N"/>
    <property type="match status" value="1"/>
</dbReference>
<dbReference type="Gene3D" id="3.40.50.1220">
    <property type="entry name" value="TPP-binding domain"/>
    <property type="match status" value="1"/>
</dbReference>
<evidence type="ECO:0000256" key="3">
    <source>
        <dbReference type="RuleBase" id="RU362132"/>
    </source>
</evidence>
<feature type="domain" description="Thiamine pyrophosphate enzyme N-terminal TPP-binding" evidence="6">
    <location>
        <begin position="9"/>
        <end position="128"/>
    </location>
</feature>
<dbReference type="Pfam" id="PF02775">
    <property type="entry name" value="TPP_enzyme_C"/>
    <property type="match status" value="1"/>
</dbReference>
<dbReference type="GO" id="GO:0009099">
    <property type="term" value="P:L-valine biosynthetic process"/>
    <property type="evidence" value="ECO:0007669"/>
    <property type="project" value="TreeGrafter"/>
</dbReference>
<accession>A0AA86L446</accession>
<sequence length="571" mass="59642">MKQNETQRQFGDALIECLEAVGATVCFGVPGGQTIPLYAAARRHGFRHVMMRDERNAACAADAYARVSGRIGVCDATVGPGATNLVSGLAEAYASAIPVLAIVADVKTEREHLRVRGVASQAMEQQAMLQGVTKRVSRVHAPEGLPDVFAEAVRTAVTGRAGPAVLEIPEDIFFAPAAGAAVAADPEAGRWPRYGAAPRTEDVAQAAELLAQAQRPLILAGGGALSSREADEVVALAERCSIPVVTSINGKGVIDEYHPLSRGVVGVFGSVEASVALRQADVVLVLGSKFAQFNSFLWRLPSARQTLIHVDSDGAELGRAIPARLAICADAGRTARRLREALGDAAPRAAWQTDLSECPAQPGTAEGDPRVAPEQVILALSDLADEDCVLVSDASLASGWTASRYRVRGSGRHFLAPRGLAGIGWAGGAAIGAALALGDRPGGRVVAVSGDGATSYWIGEVETAVRHRLPIVFVILNNAGFGWIMQGEKMLDIEPRSTFGPVDFAAMGRAMGARGYRAETLEEARAALREAWQGEGPAIVDILTSEDASPSVDWGSLDPAAASAYGAYGMG</sequence>
<dbReference type="InterPro" id="IPR045229">
    <property type="entry name" value="TPP_enz"/>
</dbReference>
<protein>
    <submittedName>
        <fullName evidence="7">Acetolactate synthase large subunit</fullName>
        <ecNumber evidence="7">2.2.1.6</ecNumber>
    </submittedName>
</protein>
<reference evidence="7 8" key="1">
    <citation type="journal article" date="2016" name="BMC Genomics">
        <title>Genomic analysis of the nitrate-respiring Sphingopyxis granuli (formerly Sphingomonas macrogoltabida) strain TFA.</title>
        <authorList>
            <person name="Garcia-Romero I."/>
            <person name="Perez-Pulido A.J."/>
            <person name="Gonzalez-Flores Y.E."/>
            <person name="Reyes-Ramirez F."/>
            <person name="Santero E."/>
            <person name="Floriano B."/>
        </authorList>
    </citation>
    <scope>NUCLEOTIDE SEQUENCE [LARGE SCALE GENOMIC DNA]</scope>
    <source>
        <strain evidence="7 8">TFA</strain>
    </source>
</reference>
<dbReference type="GO" id="GO:0050660">
    <property type="term" value="F:flavin adenine dinucleotide binding"/>
    <property type="evidence" value="ECO:0007669"/>
    <property type="project" value="TreeGrafter"/>
</dbReference>
<dbReference type="GO" id="GO:0030976">
    <property type="term" value="F:thiamine pyrophosphate binding"/>
    <property type="evidence" value="ECO:0007669"/>
    <property type="project" value="InterPro"/>
</dbReference>
<name>A0AA86L446_9SPHN</name>
<dbReference type="InterPro" id="IPR029061">
    <property type="entry name" value="THDP-binding"/>
</dbReference>
<dbReference type="GO" id="GO:0000287">
    <property type="term" value="F:magnesium ion binding"/>
    <property type="evidence" value="ECO:0007669"/>
    <property type="project" value="InterPro"/>
</dbReference>
<dbReference type="Pfam" id="PF00205">
    <property type="entry name" value="TPP_enzyme_M"/>
    <property type="match status" value="1"/>
</dbReference>
<dbReference type="KEGG" id="sgi:SGRAN_3522"/>
<dbReference type="EC" id="2.2.1.6" evidence="7"/>
<dbReference type="RefSeq" id="WP_067185847.1">
    <property type="nucleotide sequence ID" value="NZ_CP012199.1"/>
</dbReference>
<dbReference type="InterPro" id="IPR012000">
    <property type="entry name" value="Thiamin_PyroP_enz_cen_dom"/>
</dbReference>
<proteinExistence type="inferred from homology"/>
<dbReference type="GO" id="GO:0009097">
    <property type="term" value="P:isoleucine biosynthetic process"/>
    <property type="evidence" value="ECO:0007669"/>
    <property type="project" value="TreeGrafter"/>
</dbReference>
<dbReference type="GO" id="GO:0005948">
    <property type="term" value="C:acetolactate synthase complex"/>
    <property type="evidence" value="ECO:0007669"/>
    <property type="project" value="TreeGrafter"/>
</dbReference>
<dbReference type="Gene3D" id="3.40.50.970">
    <property type="match status" value="2"/>
</dbReference>
<organism evidence="7 8">
    <name type="scientific">Sphingopyxis granuli</name>
    <dbReference type="NCBI Taxonomy" id="267128"/>
    <lineage>
        <taxon>Bacteria</taxon>
        <taxon>Pseudomonadati</taxon>
        <taxon>Pseudomonadota</taxon>
        <taxon>Alphaproteobacteria</taxon>
        <taxon>Sphingomonadales</taxon>
        <taxon>Sphingomonadaceae</taxon>
        <taxon>Sphingopyxis</taxon>
    </lineage>
</organism>
<keyword evidence="7" id="KW-0808">Transferase</keyword>